<evidence type="ECO:0000313" key="10">
    <source>
        <dbReference type="EMBL" id="AKK09832.1"/>
    </source>
</evidence>
<comment type="subcellular location">
    <subcellularLocation>
        <location evidence="1">Cell membrane</location>
        <topology evidence="1">Multi-pass membrane protein</topology>
    </subcellularLocation>
</comment>
<evidence type="ECO:0000256" key="5">
    <source>
        <dbReference type="ARBA" id="ARBA00022692"/>
    </source>
</evidence>
<keyword evidence="4" id="KW-1003">Cell membrane</keyword>
<dbReference type="KEGG" id="cted:CTEST_12125"/>
<dbReference type="PANTHER" id="PTHR21716">
    <property type="entry name" value="TRANSMEMBRANE PROTEIN"/>
    <property type="match status" value="1"/>
</dbReference>
<organism evidence="10 11">
    <name type="scientific">Corynebacterium testudinoris</name>
    <dbReference type="NCBI Taxonomy" id="136857"/>
    <lineage>
        <taxon>Bacteria</taxon>
        <taxon>Bacillati</taxon>
        <taxon>Actinomycetota</taxon>
        <taxon>Actinomycetes</taxon>
        <taxon>Mycobacteriales</taxon>
        <taxon>Corynebacteriaceae</taxon>
        <taxon>Corynebacterium</taxon>
    </lineage>
</organism>
<keyword evidence="6 9" id="KW-1133">Transmembrane helix</keyword>
<evidence type="ECO:0000256" key="8">
    <source>
        <dbReference type="SAM" id="MobiDB-lite"/>
    </source>
</evidence>
<feature type="transmembrane region" description="Helical" evidence="9">
    <location>
        <begin position="42"/>
        <end position="61"/>
    </location>
</feature>
<keyword evidence="3" id="KW-0813">Transport</keyword>
<keyword evidence="11" id="KW-1185">Reference proteome</keyword>
<evidence type="ECO:0000256" key="3">
    <source>
        <dbReference type="ARBA" id="ARBA00022448"/>
    </source>
</evidence>
<dbReference type="PANTHER" id="PTHR21716:SF53">
    <property type="entry name" value="PERMEASE PERM-RELATED"/>
    <property type="match status" value="1"/>
</dbReference>
<evidence type="ECO:0000256" key="9">
    <source>
        <dbReference type="SAM" id="Phobius"/>
    </source>
</evidence>
<feature type="transmembrane region" description="Helical" evidence="9">
    <location>
        <begin position="288"/>
        <end position="317"/>
    </location>
</feature>
<evidence type="ECO:0000256" key="7">
    <source>
        <dbReference type="ARBA" id="ARBA00023136"/>
    </source>
</evidence>
<proteinExistence type="inferred from homology"/>
<dbReference type="STRING" id="136857.CTEST_12125"/>
<evidence type="ECO:0000256" key="2">
    <source>
        <dbReference type="ARBA" id="ARBA00009773"/>
    </source>
</evidence>
<accession>A0A0G3HFB2</accession>
<reference evidence="10 11" key="1">
    <citation type="journal article" date="2015" name="Genome Announc.">
        <title>Complete Genome Sequence of the Type Strain Corynebacterium testudinoris DSM 44614, Recovered from Necrotic Lesions in the Mouth of a Tortoise.</title>
        <authorList>
            <person name="Ruckert C."/>
            <person name="Kriete M."/>
            <person name="Jaenicke S."/>
            <person name="Winkler A."/>
            <person name="Tauch A."/>
        </authorList>
    </citation>
    <scope>NUCLEOTIDE SEQUENCE [LARGE SCALE GENOMIC DNA]</scope>
    <source>
        <strain evidence="10 11">DSM 44614</strain>
    </source>
</reference>
<evidence type="ECO:0000256" key="4">
    <source>
        <dbReference type="ARBA" id="ARBA00022475"/>
    </source>
</evidence>
<feature type="transmembrane region" description="Helical" evidence="9">
    <location>
        <begin position="254"/>
        <end position="282"/>
    </location>
</feature>
<dbReference type="GO" id="GO:0055085">
    <property type="term" value="P:transmembrane transport"/>
    <property type="evidence" value="ECO:0007669"/>
    <property type="project" value="TreeGrafter"/>
</dbReference>
<gene>
    <name evidence="10" type="ORF">CTEST_12125</name>
</gene>
<keyword evidence="7 9" id="KW-0472">Membrane</keyword>
<feature type="transmembrane region" description="Helical" evidence="9">
    <location>
        <begin position="338"/>
        <end position="371"/>
    </location>
</feature>
<sequence length="447" mass="47909">MHGTDTRDLSDTIAEIADDRPIPSDTEEVTDRGVIIGRDGRWAAGWALRFIIMVVAGYLALQLLGKVWVGLLPILLAILVTSVLWPVTSFFRNTLRFPAALAAIATIIGFFAAIIGVFAAMAPTVRDQGASLVTEASNGIDRISKWIQDGPFDIDLGQFSGALDDVVNYVRQQSANIASGVFSGLSAATSVVVTLVVMLVLTFFFLKDGSKFLPWVRKYTGSNVGWHLTEVLTRTWNTLAGFIRTQALVSLVDAVFIGIGLLILGVPLALVLAVITFFAGFIPIVGAFTAGALAVIIALVTNGLTNALLVLALIILVQQIEGNILQPILQSKAMNLHAAVVLLSVTVGSTMFGIVGAFLAVPVAATIAVWFRYHSEMVALRAGEISIDDIEIATKEGTNVTSKEAFEGVRDKLRSMGRRRNEDSAEGKSESGGILPRFRKVVETEPE</sequence>
<feature type="transmembrane region" description="Helical" evidence="9">
    <location>
        <begin position="99"/>
        <end position="122"/>
    </location>
</feature>
<dbReference type="Pfam" id="PF01594">
    <property type="entry name" value="AI-2E_transport"/>
    <property type="match status" value="1"/>
</dbReference>
<comment type="similarity">
    <text evidence="2">Belongs to the autoinducer-2 exporter (AI-2E) (TC 2.A.86) family.</text>
</comment>
<dbReference type="AlphaFoldDB" id="A0A0G3HFB2"/>
<dbReference type="GO" id="GO:0005886">
    <property type="term" value="C:plasma membrane"/>
    <property type="evidence" value="ECO:0007669"/>
    <property type="project" value="UniProtKB-SubCell"/>
</dbReference>
<feature type="transmembrane region" description="Helical" evidence="9">
    <location>
        <begin position="181"/>
        <end position="206"/>
    </location>
</feature>
<keyword evidence="5 9" id="KW-0812">Transmembrane</keyword>
<reference evidence="11" key="2">
    <citation type="submission" date="2015-05" db="EMBL/GenBank/DDBJ databases">
        <title>Complete genome sequence of Corynebacterium testudinoris DSM 44614, recovered from necrotic lesions in the mouth of a tortoise.</title>
        <authorList>
            <person name="Ruckert C."/>
            <person name="Albersmeier A."/>
            <person name="Winkler A."/>
            <person name="Tauch A."/>
        </authorList>
    </citation>
    <scope>NUCLEOTIDE SEQUENCE [LARGE SCALE GENOMIC DNA]</scope>
    <source>
        <strain evidence="11">DSM 44614</strain>
    </source>
</reference>
<dbReference type="PATRIC" id="fig|136857.5.peg.2395"/>
<evidence type="ECO:0000256" key="6">
    <source>
        <dbReference type="ARBA" id="ARBA00022989"/>
    </source>
</evidence>
<protein>
    <submittedName>
        <fullName evidence="10">Putative permease</fullName>
    </submittedName>
</protein>
<feature type="compositionally biased region" description="Basic and acidic residues" evidence="8">
    <location>
        <begin position="411"/>
        <end position="429"/>
    </location>
</feature>
<dbReference type="Proteomes" id="UP000035540">
    <property type="component" value="Chromosome"/>
</dbReference>
<evidence type="ECO:0000313" key="11">
    <source>
        <dbReference type="Proteomes" id="UP000035540"/>
    </source>
</evidence>
<name>A0A0G3HFB2_9CORY</name>
<dbReference type="EMBL" id="CP011545">
    <property type="protein sequence ID" value="AKK09832.1"/>
    <property type="molecule type" value="Genomic_DNA"/>
</dbReference>
<evidence type="ECO:0000256" key="1">
    <source>
        <dbReference type="ARBA" id="ARBA00004651"/>
    </source>
</evidence>
<feature type="region of interest" description="Disordered" evidence="8">
    <location>
        <begin position="411"/>
        <end position="447"/>
    </location>
</feature>
<dbReference type="InterPro" id="IPR002549">
    <property type="entry name" value="AI-2E-like"/>
</dbReference>
<feature type="transmembrane region" description="Helical" evidence="9">
    <location>
        <begin position="67"/>
        <end position="87"/>
    </location>
</feature>